<organism evidence="1 2">
    <name type="scientific">Roseicella aerolata</name>
    <dbReference type="NCBI Taxonomy" id="2883479"/>
    <lineage>
        <taxon>Bacteria</taxon>
        <taxon>Pseudomonadati</taxon>
        <taxon>Pseudomonadota</taxon>
        <taxon>Alphaproteobacteria</taxon>
        <taxon>Acetobacterales</taxon>
        <taxon>Roseomonadaceae</taxon>
        <taxon>Roseicella</taxon>
    </lineage>
</organism>
<dbReference type="AlphaFoldDB" id="A0A9X1IJ26"/>
<gene>
    <name evidence="1" type="ORF">LHA35_28120</name>
</gene>
<comment type="caution">
    <text evidence="1">The sequence shown here is derived from an EMBL/GenBank/DDBJ whole genome shotgun (WGS) entry which is preliminary data.</text>
</comment>
<name>A0A9X1IJ26_9PROT</name>
<evidence type="ECO:0000313" key="2">
    <source>
        <dbReference type="Proteomes" id="UP001139311"/>
    </source>
</evidence>
<keyword evidence="2" id="KW-1185">Reference proteome</keyword>
<dbReference type="Proteomes" id="UP001139311">
    <property type="component" value="Unassembled WGS sequence"/>
</dbReference>
<reference evidence="1" key="1">
    <citation type="submission" date="2021-10" db="EMBL/GenBank/DDBJ databases">
        <title>Roseicella aerolatum sp. nov., isolated from aerosols of e-waste dismantling site.</title>
        <authorList>
            <person name="Qin T."/>
        </authorList>
    </citation>
    <scope>NUCLEOTIDE SEQUENCE</scope>
    <source>
        <strain evidence="1">GB24</strain>
    </source>
</reference>
<proteinExistence type="predicted"/>
<accession>A0A9X1IJ26</accession>
<dbReference type="EMBL" id="JAJAQI010000131">
    <property type="protein sequence ID" value="MCB4825570.1"/>
    <property type="molecule type" value="Genomic_DNA"/>
</dbReference>
<dbReference type="RefSeq" id="WP_226614922.1">
    <property type="nucleotide sequence ID" value="NZ_JAJAQI010000131.1"/>
</dbReference>
<evidence type="ECO:0000313" key="1">
    <source>
        <dbReference type="EMBL" id="MCB4825570.1"/>
    </source>
</evidence>
<sequence>MSVLRRSAIPAPPLPLDVLGPDWASWIEQCAEASNAPPDYVAMPLLALASALMGNARWVSGWDGWHEPPALWCASVGNPSSGKSSGAAPVMRDVLNKLETRMARSYPMERAQWEEAATVASIAEKQWEKEVAAAMAAGNPVPPKPRAAMSPPKPVEPRLRITDATIERVAELLSVYPKGLLCSRDELTGWLLNQSRYSSGTDRPFWLEAYNGGSYKVDRQKHPDPISIGNLTVSMFGTIQPDRLAAITQSADDGLPSRFLFLLCHLLLGRIRCFCRQQGQRGRRWTRPTVRRRRMLAIECGTWRSGRTGTARLEAFG</sequence>
<dbReference type="Pfam" id="PF13148">
    <property type="entry name" value="DUF3987"/>
    <property type="match status" value="1"/>
</dbReference>
<dbReference type="InterPro" id="IPR025048">
    <property type="entry name" value="DUF3987"/>
</dbReference>
<protein>
    <submittedName>
        <fullName evidence="1">DUF3987 domain-containing protein</fullName>
    </submittedName>
</protein>